<keyword evidence="2" id="KW-1185">Reference proteome</keyword>
<dbReference type="Proteomes" id="UP000252254">
    <property type="component" value="Unassembled WGS sequence"/>
</dbReference>
<dbReference type="OrthoDB" id="2927316at2"/>
<dbReference type="EMBL" id="QNRI01000006">
    <property type="protein sequence ID" value="RBO98036.1"/>
    <property type="molecule type" value="Genomic_DNA"/>
</dbReference>
<dbReference type="RefSeq" id="WP_113868882.1">
    <property type="nucleotide sequence ID" value="NZ_BAABQN010000008.1"/>
</dbReference>
<name>A0A366E6N4_9BACI</name>
<evidence type="ECO:0000313" key="2">
    <source>
        <dbReference type="Proteomes" id="UP000252254"/>
    </source>
</evidence>
<proteinExistence type="predicted"/>
<accession>A0A366E6N4</accession>
<reference evidence="1 2" key="1">
    <citation type="submission" date="2018-06" db="EMBL/GenBank/DDBJ databases">
        <title>Genomic Encyclopedia of Type Strains, Phase IV (KMG-IV): sequencing the most valuable type-strain genomes for metagenomic binning, comparative biology and taxonomic classification.</title>
        <authorList>
            <person name="Goeker M."/>
        </authorList>
    </citation>
    <scope>NUCLEOTIDE SEQUENCE [LARGE SCALE GENOMIC DNA]</scope>
    <source>
        <strain evidence="1 2">DSM 15140</strain>
    </source>
</reference>
<dbReference type="AlphaFoldDB" id="A0A366E6N4"/>
<gene>
    <name evidence="1" type="ORF">DES48_10656</name>
</gene>
<dbReference type="Pfam" id="PF22116">
    <property type="entry name" value="DUF6944"/>
    <property type="match status" value="1"/>
</dbReference>
<sequence length="173" mass="18225">MSKHEKVVLGNWIQATGTIISAVANTPDIPISANLKQDFKVIGNTLQATGNAIQVEKLTIRNLNNIANEIQAVGNTLEIASLMLPIRSSDTLSSQGDLLQALGSVISFSEELKKARTIEVLYLGIGNLLQAIGNSLQALATRSKSNATILNTIGNWIQATGAVMTAIGASIDS</sequence>
<protein>
    <submittedName>
        <fullName evidence="1">Uncharacterized protein</fullName>
    </submittedName>
</protein>
<organism evidence="1 2">
    <name type="scientific">Paraliobacillus ryukyuensis</name>
    <dbReference type="NCBI Taxonomy" id="200904"/>
    <lineage>
        <taxon>Bacteria</taxon>
        <taxon>Bacillati</taxon>
        <taxon>Bacillota</taxon>
        <taxon>Bacilli</taxon>
        <taxon>Bacillales</taxon>
        <taxon>Bacillaceae</taxon>
        <taxon>Paraliobacillus</taxon>
    </lineage>
</organism>
<evidence type="ECO:0000313" key="1">
    <source>
        <dbReference type="EMBL" id="RBO98036.1"/>
    </source>
</evidence>
<dbReference type="InterPro" id="IPR054224">
    <property type="entry name" value="DUF6944"/>
</dbReference>
<comment type="caution">
    <text evidence="1">The sequence shown here is derived from an EMBL/GenBank/DDBJ whole genome shotgun (WGS) entry which is preliminary data.</text>
</comment>